<evidence type="ECO:0000259" key="1">
    <source>
        <dbReference type="PROSITE" id="PS51186"/>
    </source>
</evidence>
<feature type="domain" description="N-acetyltransferase" evidence="1">
    <location>
        <begin position="7"/>
        <end position="154"/>
    </location>
</feature>
<organism evidence="2 3">
    <name type="scientific">Vibrio mangrovi</name>
    <dbReference type="NCBI Taxonomy" id="474394"/>
    <lineage>
        <taxon>Bacteria</taxon>
        <taxon>Pseudomonadati</taxon>
        <taxon>Pseudomonadota</taxon>
        <taxon>Gammaproteobacteria</taxon>
        <taxon>Vibrionales</taxon>
        <taxon>Vibrionaceae</taxon>
        <taxon>Vibrio</taxon>
    </lineage>
</organism>
<dbReference type="Proteomes" id="UP001283366">
    <property type="component" value="Unassembled WGS sequence"/>
</dbReference>
<dbReference type="InterPro" id="IPR016181">
    <property type="entry name" value="Acyl_CoA_acyltransferase"/>
</dbReference>
<accession>A0ABU4IA56</accession>
<proteinExistence type="predicted"/>
<protein>
    <submittedName>
        <fullName evidence="2">N-acetyltransferase</fullName>
        <ecNumber evidence="2">2.3.1.-</ecNumber>
    </submittedName>
</protein>
<dbReference type="CDD" id="cd04301">
    <property type="entry name" value="NAT_SF"/>
    <property type="match status" value="1"/>
</dbReference>
<name>A0ABU4IA56_9VIBR</name>
<evidence type="ECO:0000313" key="3">
    <source>
        <dbReference type="Proteomes" id="UP001283366"/>
    </source>
</evidence>
<gene>
    <name evidence="2" type="ORF">SBX37_16775</name>
</gene>
<dbReference type="GO" id="GO:0016746">
    <property type="term" value="F:acyltransferase activity"/>
    <property type="evidence" value="ECO:0007669"/>
    <property type="project" value="UniProtKB-KW"/>
</dbReference>
<dbReference type="RefSeq" id="WP_234993574.1">
    <property type="nucleotide sequence ID" value="NZ_AP024884.1"/>
</dbReference>
<keyword evidence="3" id="KW-1185">Reference proteome</keyword>
<dbReference type="PANTHER" id="PTHR43617:SF2">
    <property type="entry name" value="UPF0039 PROTEIN SLL0451"/>
    <property type="match status" value="1"/>
</dbReference>
<dbReference type="PROSITE" id="PS51186">
    <property type="entry name" value="GNAT"/>
    <property type="match status" value="1"/>
</dbReference>
<dbReference type="EC" id="2.3.1.-" evidence="2"/>
<reference evidence="2 3" key="1">
    <citation type="submission" date="2023-11" db="EMBL/GenBank/DDBJ databases">
        <title>Plant-associative lifestyle of Vibrio porteresiae and its evolutionary dynamics.</title>
        <authorList>
            <person name="Rameshkumar N."/>
            <person name="Kirti K."/>
        </authorList>
    </citation>
    <scope>NUCLEOTIDE SEQUENCE [LARGE SCALE GENOMIC DNA]</scope>
    <source>
        <strain evidence="2 3">MSSRF38</strain>
    </source>
</reference>
<comment type="caution">
    <text evidence="2">The sequence shown here is derived from an EMBL/GenBank/DDBJ whole genome shotgun (WGS) entry which is preliminary data.</text>
</comment>
<dbReference type="InterPro" id="IPR050276">
    <property type="entry name" value="MshD_Acetyltransferase"/>
</dbReference>
<keyword evidence="2" id="KW-0808">Transferase</keyword>
<sequence>MMNIQNLLIRNEKNSDYEEISHITELAFEKLEISNHTEQFIVEALREAGVLTVSLVAEIEGCVVGHIAFSPVTISDGTVDWYGLGPVSVHPDYQRQGIGKSLIQKGLSYLESRGAKGCCLVGHPEYYRKFGFENVPGLSIEGVPPEVFFALSFDGNFPKGSVMFHEGFGADGR</sequence>
<dbReference type="InterPro" id="IPR000182">
    <property type="entry name" value="GNAT_dom"/>
</dbReference>
<dbReference type="PANTHER" id="PTHR43617">
    <property type="entry name" value="L-AMINO ACID N-ACETYLTRANSFERASE"/>
    <property type="match status" value="1"/>
</dbReference>
<dbReference type="EMBL" id="JAWRCO010000002">
    <property type="protein sequence ID" value="MDW6004512.1"/>
    <property type="molecule type" value="Genomic_DNA"/>
</dbReference>
<dbReference type="SUPFAM" id="SSF55729">
    <property type="entry name" value="Acyl-CoA N-acyltransferases (Nat)"/>
    <property type="match status" value="1"/>
</dbReference>
<dbReference type="Pfam" id="PF13527">
    <property type="entry name" value="Acetyltransf_9"/>
    <property type="match status" value="1"/>
</dbReference>
<evidence type="ECO:0000313" key="2">
    <source>
        <dbReference type="EMBL" id="MDW6004512.1"/>
    </source>
</evidence>
<keyword evidence="2" id="KW-0012">Acyltransferase</keyword>
<dbReference type="Gene3D" id="3.40.630.30">
    <property type="match status" value="1"/>
</dbReference>